<feature type="transmembrane region" description="Helical" evidence="2">
    <location>
        <begin position="145"/>
        <end position="164"/>
    </location>
</feature>
<evidence type="ECO:0000259" key="3">
    <source>
        <dbReference type="Pfam" id="PF00892"/>
    </source>
</evidence>
<keyword evidence="2" id="KW-0812">Transmembrane</keyword>
<protein>
    <submittedName>
        <fullName evidence="4">Permease of the drug/metabolite transporter (DMT) superfamily</fullName>
    </submittedName>
</protein>
<gene>
    <name evidence="4" type="ORF">SAMN04489732_12423</name>
</gene>
<dbReference type="RefSeq" id="WP_091627342.1">
    <property type="nucleotide sequence ID" value="NZ_FOEF01000024.1"/>
</dbReference>
<evidence type="ECO:0000256" key="2">
    <source>
        <dbReference type="SAM" id="Phobius"/>
    </source>
</evidence>
<feature type="transmembrane region" description="Helical" evidence="2">
    <location>
        <begin position="121"/>
        <end position="139"/>
    </location>
</feature>
<dbReference type="PANTHER" id="PTHR12715">
    <property type="entry name" value="TRANSPORTER, DRUG/METABOLITE EXPORTER FAMILY"/>
    <property type="match status" value="1"/>
</dbReference>
<dbReference type="PANTHER" id="PTHR12715:SF4">
    <property type="entry name" value="EAMA DOMAIN-CONTAINING PROTEIN"/>
    <property type="match status" value="1"/>
</dbReference>
<dbReference type="STRING" id="394193.SAMN04489732_12423"/>
<dbReference type="GO" id="GO:0016020">
    <property type="term" value="C:membrane"/>
    <property type="evidence" value="ECO:0007669"/>
    <property type="project" value="InterPro"/>
</dbReference>
<dbReference type="InterPro" id="IPR000620">
    <property type="entry name" value="EamA_dom"/>
</dbReference>
<sequence length="300" mass="30606">MTKATFALGATVVLWASAFPAIRAGLDGYGPSGLSFLRLAVASAALLAAAPFLGVRRPRAKDLPLIAVCGLTGMTAYQLLLNWGEVRVPAGTASLLVATAPVFSAVLAAAFLGERLGPRKIVGSLVALGGSALIALSGGDVGYSTAAWVLLAAALVQATYHFCSKPLLRRYSGLEVACYAMWTGTLFSLPLAPAAFRDLASAPPAADAAVLFLGLLPSALGFVLWGYGVARNTVTTATAALYLVPVVALAVAYAWLGEVPGPAELAGGAVSIGGVALIGLRRRSRPRRTVAVPAPPRVSK</sequence>
<dbReference type="Gene3D" id="1.10.3730.20">
    <property type="match status" value="1"/>
</dbReference>
<feature type="domain" description="EamA" evidence="3">
    <location>
        <begin position="10"/>
        <end position="135"/>
    </location>
</feature>
<dbReference type="InterPro" id="IPR052756">
    <property type="entry name" value="Alkyne_AA_exporter"/>
</dbReference>
<proteinExistence type="inferred from homology"/>
<feature type="transmembrane region" description="Helical" evidence="2">
    <location>
        <begin position="262"/>
        <end position="280"/>
    </location>
</feature>
<evidence type="ECO:0000313" key="4">
    <source>
        <dbReference type="EMBL" id="SEP53052.1"/>
    </source>
</evidence>
<dbReference type="Pfam" id="PF00892">
    <property type="entry name" value="EamA"/>
    <property type="match status" value="2"/>
</dbReference>
<feature type="domain" description="EamA" evidence="3">
    <location>
        <begin position="147"/>
        <end position="279"/>
    </location>
</feature>
<feature type="transmembrane region" description="Helical" evidence="2">
    <location>
        <begin position="62"/>
        <end position="81"/>
    </location>
</feature>
<dbReference type="AlphaFoldDB" id="A0A1H8YLX2"/>
<comment type="similarity">
    <text evidence="1">Belongs to the EamA transporter family.</text>
</comment>
<keyword evidence="5" id="KW-1185">Reference proteome</keyword>
<dbReference type="InterPro" id="IPR037185">
    <property type="entry name" value="EmrE-like"/>
</dbReference>
<feature type="transmembrane region" description="Helical" evidence="2">
    <location>
        <begin position="36"/>
        <end position="55"/>
    </location>
</feature>
<organism evidence="4 5">
    <name type="scientific">Amycolatopsis saalfeldensis</name>
    <dbReference type="NCBI Taxonomy" id="394193"/>
    <lineage>
        <taxon>Bacteria</taxon>
        <taxon>Bacillati</taxon>
        <taxon>Actinomycetota</taxon>
        <taxon>Actinomycetes</taxon>
        <taxon>Pseudonocardiales</taxon>
        <taxon>Pseudonocardiaceae</taxon>
        <taxon>Amycolatopsis</taxon>
    </lineage>
</organism>
<keyword evidence="2" id="KW-1133">Transmembrane helix</keyword>
<feature type="transmembrane region" description="Helical" evidence="2">
    <location>
        <begin position="93"/>
        <end position="112"/>
    </location>
</feature>
<dbReference type="SUPFAM" id="SSF103481">
    <property type="entry name" value="Multidrug resistance efflux transporter EmrE"/>
    <property type="match status" value="2"/>
</dbReference>
<evidence type="ECO:0000256" key="1">
    <source>
        <dbReference type="ARBA" id="ARBA00007362"/>
    </source>
</evidence>
<feature type="transmembrane region" description="Helical" evidence="2">
    <location>
        <begin position="208"/>
        <end position="227"/>
    </location>
</feature>
<name>A0A1H8YLX2_9PSEU</name>
<accession>A0A1H8YLX2</accession>
<feature type="transmembrane region" description="Helical" evidence="2">
    <location>
        <begin position="176"/>
        <end position="196"/>
    </location>
</feature>
<feature type="transmembrane region" description="Helical" evidence="2">
    <location>
        <begin position="239"/>
        <end position="256"/>
    </location>
</feature>
<reference evidence="4 5" key="1">
    <citation type="submission" date="2016-10" db="EMBL/GenBank/DDBJ databases">
        <authorList>
            <person name="de Groot N.N."/>
        </authorList>
    </citation>
    <scope>NUCLEOTIDE SEQUENCE [LARGE SCALE GENOMIC DNA]</scope>
    <source>
        <strain evidence="4 5">DSM 44993</strain>
    </source>
</reference>
<dbReference type="Proteomes" id="UP000198582">
    <property type="component" value="Unassembled WGS sequence"/>
</dbReference>
<keyword evidence="2" id="KW-0472">Membrane</keyword>
<dbReference type="OrthoDB" id="3744378at2"/>
<evidence type="ECO:0000313" key="5">
    <source>
        <dbReference type="Proteomes" id="UP000198582"/>
    </source>
</evidence>
<dbReference type="EMBL" id="FOEF01000024">
    <property type="protein sequence ID" value="SEP53052.1"/>
    <property type="molecule type" value="Genomic_DNA"/>
</dbReference>